<protein>
    <submittedName>
        <fullName evidence="1">Copper-sensing transcriptional repressor CsoR</fullName>
    </submittedName>
</protein>
<dbReference type="GO" id="GO:0006355">
    <property type="term" value="P:regulation of DNA-templated transcription"/>
    <property type="evidence" value="ECO:0007669"/>
    <property type="project" value="InterPro"/>
</dbReference>
<dbReference type="InterPro" id="IPR038390">
    <property type="entry name" value="Metal_Tscrpt_repr_sf"/>
</dbReference>
<reference evidence="1" key="1">
    <citation type="submission" date="2019-08" db="EMBL/GenBank/DDBJ databases">
        <authorList>
            <person name="Kucharzyk K."/>
            <person name="Murdoch R.W."/>
            <person name="Higgins S."/>
            <person name="Loffler F."/>
        </authorList>
    </citation>
    <scope>NUCLEOTIDE SEQUENCE</scope>
</reference>
<accession>A0A644UL14</accession>
<dbReference type="GO" id="GO:0046872">
    <property type="term" value="F:metal ion binding"/>
    <property type="evidence" value="ECO:0007669"/>
    <property type="project" value="InterPro"/>
</dbReference>
<evidence type="ECO:0000313" key="1">
    <source>
        <dbReference type="EMBL" id="MPL79664.1"/>
    </source>
</evidence>
<dbReference type="Pfam" id="PF02583">
    <property type="entry name" value="Trns_repr_metal"/>
    <property type="match status" value="1"/>
</dbReference>
<dbReference type="PANTHER" id="PTHR33677">
    <property type="entry name" value="TRANSCRIPTIONAL REPRESSOR FRMR-RELATED"/>
    <property type="match status" value="1"/>
</dbReference>
<sequence>MSQAPHPHETHPQIVKRLKRAGGHLNGVIEMIEAGRPCLDIAQQLHAVEKAIAQAKKTLIQDHLDHCLEEVVGPLDRERRQSIDQFKEIAKYL</sequence>
<gene>
    <name evidence="1" type="primary">csoR_8</name>
    <name evidence="1" type="ORF">SDC9_25548</name>
</gene>
<comment type="caution">
    <text evidence="1">The sequence shown here is derived from an EMBL/GenBank/DDBJ whole genome shotgun (WGS) entry which is preliminary data.</text>
</comment>
<dbReference type="InterPro" id="IPR003735">
    <property type="entry name" value="Metal_Tscrpt_repr"/>
</dbReference>
<proteinExistence type="predicted"/>
<dbReference type="Gene3D" id="1.20.58.1000">
    <property type="entry name" value="Metal-sensitive repressor, helix protomer"/>
    <property type="match status" value="1"/>
</dbReference>
<dbReference type="AlphaFoldDB" id="A0A644UL14"/>
<organism evidence="1">
    <name type="scientific">bioreactor metagenome</name>
    <dbReference type="NCBI Taxonomy" id="1076179"/>
    <lineage>
        <taxon>unclassified sequences</taxon>
        <taxon>metagenomes</taxon>
        <taxon>ecological metagenomes</taxon>
    </lineage>
</organism>
<dbReference type="PANTHER" id="PTHR33677:SF5">
    <property type="entry name" value="TRANSCRIPTIONAL REPRESSOR FRMR"/>
    <property type="match status" value="1"/>
</dbReference>
<dbReference type="CDD" id="cd10154">
    <property type="entry name" value="NreA-like_DUF156"/>
    <property type="match status" value="1"/>
</dbReference>
<name>A0A644UL14_9ZZZZ</name>
<dbReference type="EMBL" id="VSSQ01000129">
    <property type="protein sequence ID" value="MPL79664.1"/>
    <property type="molecule type" value="Genomic_DNA"/>
</dbReference>
<dbReference type="GO" id="GO:0003677">
    <property type="term" value="F:DNA binding"/>
    <property type="evidence" value="ECO:0007669"/>
    <property type="project" value="InterPro"/>
</dbReference>